<dbReference type="Gene3D" id="3.20.80.10">
    <property type="entry name" value="Regulatory factor, effector binding domain"/>
    <property type="match status" value="1"/>
</dbReference>
<dbReference type="Pfam" id="PF13411">
    <property type="entry name" value="MerR_1"/>
    <property type="match status" value="1"/>
</dbReference>
<name>A0ABS3SNG5_9CELL</name>
<dbReference type="InterPro" id="IPR009061">
    <property type="entry name" value="DNA-bd_dom_put_sf"/>
</dbReference>
<dbReference type="SUPFAM" id="SSF46955">
    <property type="entry name" value="Putative DNA-binding domain"/>
    <property type="match status" value="1"/>
</dbReference>
<evidence type="ECO:0000259" key="2">
    <source>
        <dbReference type="PROSITE" id="PS50937"/>
    </source>
</evidence>
<dbReference type="Proteomes" id="UP000678317">
    <property type="component" value="Unassembled WGS sequence"/>
</dbReference>
<dbReference type="EMBL" id="JAGFBM010000010">
    <property type="protein sequence ID" value="MBO3086510.1"/>
    <property type="molecule type" value="Genomic_DNA"/>
</dbReference>
<dbReference type="InterPro" id="IPR047057">
    <property type="entry name" value="MerR_fam"/>
</dbReference>
<feature type="domain" description="HTH merR-type" evidence="2">
    <location>
        <begin position="7"/>
        <end position="75"/>
    </location>
</feature>
<organism evidence="3 4">
    <name type="scientific">Cellulomonas fengjieae</name>
    <dbReference type="NCBI Taxonomy" id="2819978"/>
    <lineage>
        <taxon>Bacteria</taxon>
        <taxon>Bacillati</taxon>
        <taxon>Actinomycetota</taxon>
        <taxon>Actinomycetes</taxon>
        <taxon>Micrococcales</taxon>
        <taxon>Cellulomonadaceae</taxon>
        <taxon>Cellulomonas</taxon>
    </lineage>
</organism>
<dbReference type="InterPro" id="IPR000551">
    <property type="entry name" value="MerR-type_HTH_dom"/>
</dbReference>
<dbReference type="RefSeq" id="WP_208290493.1">
    <property type="nucleotide sequence ID" value="NZ_CP074404.1"/>
</dbReference>
<dbReference type="Gene3D" id="1.10.1660.10">
    <property type="match status" value="1"/>
</dbReference>
<comment type="caution">
    <text evidence="3">The sequence shown here is derived from an EMBL/GenBank/DDBJ whole genome shotgun (WGS) entry which is preliminary data.</text>
</comment>
<evidence type="ECO:0000256" key="1">
    <source>
        <dbReference type="ARBA" id="ARBA00023125"/>
    </source>
</evidence>
<sequence length="274" mass="29582">MAAGEVTIGEFARRSGLSLKALRLYDARGLLQPVRVDPATGYRYYDLDQLARARTVSLLRRLEMPLGAIADVLAEPVGQAAAIRSWWSERQRDLADRGPELDLVLQSLGAAGESVHTGRFGIDDVLVRPAAARTVATVRRHVVQDDLVAAFASDVLEIRSFLDEGGASYGTEFWVVFHGAVGRDGDGPIETCLPYEGALTPVGPITLRQEPAQTMAFVPVTAADCRYPQIIGAYVALETWFSVGGRRAAGPSRELYPVPWSDEGVVAHVAQPVA</sequence>
<evidence type="ECO:0000313" key="4">
    <source>
        <dbReference type="Proteomes" id="UP000678317"/>
    </source>
</evidence>
<dbReference type="SMART" id="SM00422">
    <property type="entry name" value="HTH_MERR"/>
    <property type="match status" value="1"/>
</dbReference>
<evidence type="ECO:0000313" key="3">
    <source>
        <dbReference type="EMBL" id="MBO3086510.1"/>
    </source>
</evidence>
<dbReference type="PROSITE" id="PS00552">
    <property type="entry name" value="HTH_MERR_1"/>
    <property type="match status" value="1"/>
</dbReference>
<proteinExistence type="predicted"/>
<protein>
    <submittedName>
        <fullName evidence="3">MerR family transcriptional regulator</fullName>
    </submittedName>
</protein>
<reference evidence="3 4" key="1">
    <citation type="submission" date="2021-03" db="EMBL/GenBank/DDBJ databases">
        <title>novel species in genus Cellulomonas.</title>
        <authorList>
            <person name="Zhang G."/>
        </authorList>
    </citation>
    <scope>NUCLEOTIDE SEQUENCE [LARGE SCALE GENOMIC DNA]</scope>
    <source>
        <strain evidence="4">zg-ZUI188</strain>
    </source>
</reference>
<accession>A0ABS3SNG5</accession>
<keyword evidence="4" id="KW-1185">Reference proteome</keyword>
<keyword evidence="1" id="KW-0238">DNA-binding</keyword>
<gene>
    <name evidence="3" type="ORF">J4035_17835</name>
</gene>
<dbReference type="PANTHER" id="PTHR30204">
    <property type="entry name" value="REDOX-CYCLING DRUG-SENSING TRANSCRIPTIONAL ACTIVATOR SOXR"/>
    <property type="match status" value="1"/>
</dbReference>
<dbReference type="PROSITE" id="PS50937">
    <property type="entry name" value="HTH_MERR_2"/>
    <property type="match status" value="1"/>
</dbReference>
<dbReference type="InterPro" id="IPR011256">
    <property type="entry name" value="Reg_factor_effector_dom_sf"/>
</dbReference>
<dbReference type="PANTHER" id="PTHR30204:SF97">
    <property type="entry name" value="MERR FAMILY REGULATORY PROTEIN"/>
    <property type="match status" value="1"/>
</dbReference>